<protein>
    <submittedName>
        <fullName evidence="3">CBS domain-containing protein</fullName>
    </submittedName>
</protein>
<dbReference type="PROSITE" id="PS51371">
    <property type="entry name" value="CBS"/>
    <property type="match status" value="1"/>
</dbReference>
<organism evidence="3 4">
    <name type="scientific">Agarivorans aestuarii</name>
    <dbReference type="NCBI Taxonomy" id="1563703"/>
    <lineage>
        <taxon>Bacteria</taxon>
        <taxon>Pseudomonadati</taxon>
        <taxon>Pseudomonadota</taxon>
        <taxon>Gammaproteobacteria</taxon>
        <taxon>Alteromonadales</taxon>
        <taxon>Alteromonadaceae</taxon>
        <taxon>Agarivorans</taxon>
    </lineage>
</organism>
<dbReference type="InterPro" id="IPR046342">
    <property type="entry name" value="CBS_dom_sf"/>
</dbReference>
<comment type="caution">
    <text evidence="3">The sequence shown here is derived from an EMBL/GenBank/DDBJ whole genome shotgun (WGS) entry which is preliminary data.</text>
</comment>
<evidence type="ECO:0000256" key="1">
    <source>
        <dbReference type="PROSITE-ProRule" id="PRU00703"/>
    </source>
</evidence>
<keyword evidence="1" id="KW-0129">CBS domain</keyword>
<dbReference type="Proteomes" id="UP001310248">
    <property type="component" value="Unassembled WGS sequence"/>
</dbReference>
<dbReference type="SUPFAM" id="SSF54631">
    <property type="entry name" value="CBS-domain pair"/>
    <property type="match status" value="1"/>
</dbReference>
<dbReference type="SMART" id="SM00116">
    <property type="entry name" value="CBS"/>
    <property type="match status" value="1"/>
</dbReference>
<dbReference type="Gene3D" id="3.10.580.10">
    <property type="entry name" value="CBS-domain"/>
    <property type="match status" value="1"/>
</dbReference>
<keyword evidence="4" id="KW-1185">Reference proteome</keyword>
<accession>A0ABU7G488</accession>
<dbReference type="RefSeq" id="WP_329775377.1">
    <property type="nucleotide sequence ID" value="NZ_JAYDYW010000007.1"/>
</dbReference>
<dbReference type="InterPro" id="IPR000644">
    <property type="entry name" value="CBS_dom"/>
</dbReference>
<name>A0ABU7G488_9ALTE</name>
<dbReference type="Pfam" id="PF00571">
    <property type="entry name" value="CBS"/>
    <property type="match status" value="1"/>
</dbReference>
<evidence type="ECO:0000313" key="4">
    <source>
        <dbReference type="Proteomes" id="UP001310248"/>
    </source>
</evidence>
<feature type="domain" description="CBS" evidence="2">
    <location>
        <begin position="1"/>
        <end position="54"/>
    </location>
</feature>
<gene>
    <name evidence="3" type="ORF">SNR37_003655</name>
</gene>
<evidence type="ECO:0000313" key="3">
    <source>
        <dbReference type="EMBL" id="MEE1674219.1"/>
    </source>
</evidence>
<reference evidence="4" key="1">
    <citation type="submission" date="2023-07" db="EMBL/GenBank/DDBJ databases">
        <title>Draft genome sequence of Agarivorans aestuarii strain ZMCS4, a CAZymes producing bacteria isolated from the marine brown algae Clodostephus spongiosus.</title>
        <authorList>
            <person name="Lorente B."/>
            <person name="Cabral C."/>
            <person name="Frias J."/>
            <person name="Faria J."/>
            <person name="Toubarro D."/>
        </authorList>
    </citation>
    <scope>NUCLEOTIDE SEQUENCE [LARGE SCALE GENOMIC DNA]</scope>
    <source>
        <strain evidence="4">ZMCS4</strain>
    </source>
</reference>
<sequence length="54" mass="5985">MFTHKVIEVSPDISIEQAGTIMVKEKIHHLIVMQNGSFKGILSATDVIKAYLDS</sequence>
<evidence type="ECO:0000259" key="2">
    <source>
        <dbReference type="PROSITE" id="PS51371"/>
    </source>
</evidence>
<dbReference type="EMBL" id="JAYDYW010000007">
    <property type="protein sequence ID" value="MEE1674219.1"/>
    <property type="molecule type" value="Genomic_DNA"/>
</dbReference>
<proteinExistence type="predicted"/>